<dbReference type="InterPro" id="IPR025420">
    <property type="entry name" value="DUF4143"/>
</dbReference>
<name>E4TIK4_CALNY</name>
<protein>
    <recommendedName>
        <fullName evidence="5">ATPase</fullName>
    </recommendedName>
</protein>
<dbReference type="eggNOG" id="COG1373">
    <property type="taxonomic scope" value="Bacteria"/>
</dbReference>
<reference evidence="3 4" key="2">
    <citation type="journal article" date="2011" name="Stand. Genomic Sci.">
        <title>Complete genome sequence of Calditerrivibrio nitroreducens type strain (Yu37-1).</title>
        <authorList>
            <person name="Pitluck S."/>
            <person name="Sikorski J."/>
            <person name="Zeytun A."/>
            <person name="Lapidus A."/>
            <person name="Nolan M."/>
            <person name="Lucas S."/>
            <person name="Hammon N."/>
            <person name="Deshpande S."/>
            <person name="Cheng J.F."/>
            <person name="Tapia R."/>
            <person name="Han C."/>
            <person name="Goodwin L."/>
            <person name="Liolios K."/>
            <person name="Pagani I."/>
            <person name="Ivanova N."/>
            <person name="Mavromatis K."/>
            <person name="Pati A."/>
            <person name="Chen A."/>
            <person name="Palaniappan K."/>
            <person name="Hauser L."/>
            <person name="Chang Y.J."/>
            <person name="Jeffries C.D."/>
            <person name="Detter J.C."/>
            <person name="Brambilla E."/>
            <person name="Djao O.D."/>
            <person name="Rohde M."/>
            <person name="Spring S."/>
            <person name="Goker M."/>
            <person name="Woyke T."/>
            <person name="Bristow J."/>
            <person name="Eisen J.A."/>
            <person name="Markowitz V."/>
            <person name="Hugenholtz P."/>
            <person name="Kyrpides N.C."/>
            <person name="Klenk H.P."/>
            <person name="Land M."/>
        </authorList>
    </citation>
    <scope>NUCLEOTIDE SEQUENCE [LARGE SCALE GENOMIC DNA]</scope>
    <source>
        <strain evidence="4">DSM 19672 / NBRC 101217 / Yu37-1</strain>
    </source>
</reference>
<reference key="1">
    <citation type="submission" date="2010-11" db="EMBL/GenBank/DDBJ databases">
        <title>The complete genome of chromosome of Calditerrivibrio nitroreducens DSM 19672.</title>
        <authorList>
            <consortium name="US DOE Joint Genome Institute (JGI-PGF)"/>
            <person name="Lucas S."/>
            <person name="Copeland A."/>
            <person name="Lapidus A."/>
            <person name="Bruce D."/>
            <person name="Goodwin L."/>
            <person name="Pitluck S."/>
            <person name="Kyrpides N."/>
            <person name="Mavromatis K."/>
            <person name="Ivanova N."/>
            <person name="Mikhailova N."/>
            <person name="Zeytun A."/>
            <person name="Brettin T."/>
            <person name="Detter J.C."/>
            <person name="Tapia R."/>
            <person name="Han C."/>
            <person name="Land M."/>
            <person name="Hauser L."/>
            <person name="Markowitz V."/>
            <person name="Cheng J.-F."/>
            <person name="Hugenholtz P."/>
            <person name="Woyke T."/>
            <person name="Wu D."/>
            <person name="Spring S."/>
            <person name="Schroeder M."/>
            <person name="Brambilla E."/>
            <person name="Klenk H.-P."/>
            <person name="Eisen J.A."/>
        </authorList>
    </citation>
    <scope>NUCLEOTIDE SEQUENCE [LARGE SCALE GENOMIC DNA]</scope>
    <source>
        <strain>DSM 19672</strain>
    </source>
</reference>
<dbReference type="OrthoDB" id="9801684at2"/>
<dbReference type="AlphaFoldDB" id="E4TIK4"/>
<dbReference type="HOGENOM" id="CLU_041527_3_2_0"/>
<evidence type="ECO:0000313" key="3">
    <source>
        <dbReference type="EMBL" id="ADR19052.1"/>
    </source>
</evidence>
<evidence type="ECO:0000259" key="1">
    <source>
        <dbReference type="Pfam" id="PF13173"/>
    </source>
</evidence>
<evidence type="ECO:0000313" key="4">
    <source>
        <dbReference type="Proteomes" id="UP000007039"/>
    </source>
</evidence>
<dbReference type="SUPFAM" id="SSF52980">
    <property type="entry name" value="Restriction endonuclease-like"/>
    <property type="match status" value="1"/>
</dbReference>
<feature type="domain" description="AAA" evidence="1">
    <location>
        <begin position="17"/>
        <end position="149"/>
    </location>
</feature>
<dbReference type="EMBL" id="CP002347">
    <property type="protein sequence ID" value="ADR19052.1"/>
    <property type="molecule type" value="Genomic_DNA"/>
</dbReference>
<accession>E4TIK4</accession>
<sequence length="422" mass="49725">MKKRKIFEILEKQITNSKATILIGPRQVGKTTLMKQLYEKYKFDYPSLFLDLDIYSNYEKVSTYENCINTLKLNGYKENSGVRFILFLDEFQRYSNIGTIIKNIVDNHPDIKIFASGSSSLEIRNKIQESLAGRKRVFYIYQLNFKEYLHFIGRDDLIVKIDNLSEVKSDSLTELIPDLYYELNNFLIYGGYPEVVLSKVSEKKDVLSSIFDLYVKKDLVDFFNFDRVKNVKTMIDFLAVNNGQQISYNRLSQMCGLDDKTVKNYLEILKETFLIKINLPWYTNKNNELVKMPKVYFIDNGVRNFFVNNFNSPEIREDISYLFEAYVISELIKLGYSNNQIKFWRTKNKNEIDIILEVEGKVVPVEVKYKKKLKKSDFSSLKNFLEDYSYYSPAYLVNLSSNKSEINDIRLISPFELETFER</sequence>
<proteinExistence type="predicted"/>
<dbReference type="InterPro" id="IPR027417">
    <property type="entry name" value="P-loop_NTPase"/>
</dbReference>
<dbReference type="KEGG" id="cni:Calni_1141"/>
<keyword evidence="4" id="KW-1185">Reference proteome</keyword>
<dbReference type="Pfam" id="PF13635">
    <property type="entry name" value="DUF4143"/>
    <property type="match status" value="1"/>
</dbReference>
<feature type="domain" description="DUF4143" evidence="2">
    <location>
        <begin position="217"/>
        <end position="369"/>
    </location>
</feature>
<dbReference type="PANTHER" id="PTHR43566:SF1">
    <property type="entry name" value="AAA+ ATPASE DOMAIN-CONTAINING PROTEIN"/>
    <property type="match status" value="1"/>
</dbReference>
<dbReference type="STRING" id="768670.Calni_1141"/>
<dbReference type="Pfam" id="PF13173">
    <property type="entry name" value="AAA_14"/>
    <property type="match status" value="1"/>
</dbReference>
<evidence type="ECO:0008006" key="5">
    <source>
        <dbReference type="Google" id="ProtNLM"/>
    </source>
</evidence>
<dbReference type="PANTHER" id="PTHR43566">
    <property type="entry name" value="CONSERVED PROTEIN"/>
    <property type="match status" value="1"/>
</dbReference>
<dbReference type="RefSeq" id="WP_013451264.1">
    <property type="nucleotide sequence ID" value="NC_014758.1"/>
</dbReference>
<dbReference type="SUPFAM" id="SSF52540">
    <property type="entry name" value="P-loop containing nucleoside triphosphate hydrolases"/>
    <property type="match status" value="1"/>
</dbReference>
<dbReference type="InterPro" id="IPR041682">
    <property type="entry name" value="AAA_14"/>
</dbReference>
<dbReference type="Gene3D" id="3.40.50.300">
    <property type="entry name" value="P-loop containing nucleotide triphosphate hydrolases"/>
    <property type="match status" value="2"/>
</dbReference>
<gene>
    <name evidence="3" type="ordered locus">Calni_1141</name>
</gene>
<dbReference type="Proteomes" id="UP000007039">
    <property type="component" value="Chromosome"/>
</dbReference>
<dbReference type="InterPro" id="IPR011335">
    <property type="entry name" value="Restrct_endonuc-II-like"/>
</dbReference>
<organism evidence="3 4">
    <name type="scientific">Calditerrivibrio nitroreducens (strain DSM 19672 / NBRC 101217 / Yu37-1)</name>
    <dbReference type="NCBI Taxonomy" id="768670"/>
    <lineage>
        <taxon>Bacteria</taxon>
        <taxon>Pseudomonadati</taxon>
        <taxon>Deferribacterota</taxon>
        <taxon>Deferribacteres</taxon>
        <taxon>Deferribacterales</taxon>
        <taxon>Calditerrivibrionaceae</taxon>
    </lineage>
</organism>
<evidence type="ECO:0000259" key="2">
    <source>
        <dbReference type="Pfam" id="PF13635"/>
    </source>
</evidence>